<dbReference type="SUPFAM" id="SSF53955">
    <property type="entry name" value="Lysozyme-like"/>
    <property type="match status" value="1"/>
</dbReference>
<evidence type="ECO:0000313" key="6">
    <source>
        <dbReference type="Proteomes" id="UP000694560"/>
    </source>
</evidence>
<sequence length="237" mass="26529">MLDLYALAALVQYCSEILCALTPLFNISAPSVSSSCYGDISALQAPTISCTPVRTSDCGMYHSLLDLSNSLYLTERCFTFCYCQIRCGGEARGLDSGVSFSHCAGYAMIRRTAEADLVRLRRYEIPIKRVARNLCLDPALIGAIMSQESRVGLVVTSMGPRLGVQQLQPYVVWDSEEHINQCSNILVLSINEVRARHPTWSWDRQLRGMGLADPCSRDYNYVNSVIRRAQYFKRNGF</sequence>
<protein>
    <submittedName>
        <fullName evidence="5">Uncharacterized protein</fullName>
    </submittedName>
</protein>
<reference evidence="5" key="1">
    <citation type="submission" date="2025-08" db="UniProtKB">
        <authorList>
            <consortium name="Ensembl"/>
        </authorList>
    </citation>
    <scope>IDENTIFICATION</scope>
</reference>
<dbReference type="AlphaFoldDB" id="A0A8C5UFT6"/>
<keyword evidence="4" id="KW-0378">Hydrolase</keyword>
<dbReference type="Proteomes" id="UP000694560">
    <property type="component" value="Unplaced"/>
</dbReference>
<dbReference type="GO" id="GO:0050830">
    <property type="term" value="P:defense response to Gram-positive bacterium"/>
    <property type="evidence" value="ECO:0007669"/>
    <property type="project" value="TreeGrafter"/>
</dbReference>
<comment type="subcellular location">
    <subcellularLocation>
        <location evidence="1">Secreted</location>
    </subcellularLocation>
</comment>
<dbReference type="OrthoDB" id="10021790at2759"/>
<dbReference type="InterPro" id="IPR023346">
    <property type="entry name" value="Lysozyme-like_dom_sf"/>
</dbReference>
<dbReference type="Gene3D" id="1.10.530.10">
    <property type="match status" value="1"/>
</dbReference>
<evidence type="ECO:0000256" key="4">
    <source>
        <dbReference type="ARBA" id="ARBA00022801"/>
    </source>
</evidence>
<keyword evidence="3" id="KW-0929">Antimicrobial</keyword>
<dbReference type="PANTHER" id="PTHR31698">
    <property type="entry name" value="LYSOZYME G FAMILY MEMBER"/>
    <property type="match status" value="1"/>
</dbReference>
<keyword evidence="2" id="KW-0964">Secreted</keyword>
<dbReference type="Ensembl" id="ENSMCST00000023055.1">
    <property type="protein sequence ID" value="ENSMCSP00000022479.1"/>
    <property type="gene ID" value="ENSMCSG00000015678.1"/>
</dbReference>
<reference evidence="5" key="2">
    <citation type="submission" date="2025-09" db="UniProtKB">
        <authorList>
            <consortium name="Ensembl"/>
        </authorList>
    </citation>
    <scope>IDENTIFICATION</scope>
</reference>
<name>A0A8C5UFT6_9PASS</name>
<proteinExistence type="predicted"/>
<dbReference type="GO" id="GO:0003796">
    <property type="term" value="F:lysozyme activity"/>
    <property type="evidence" value="ECO:0007669"/>
    <property type="project" value="TreeGrafter"/>
</dbReference>
<evidence type="ECO:0000256" key="2">
    <source>
        <dbReference type="ARBA" id="ARBA00022525"/>
    </source>
</evidence>
<dbReference type="GO" id="GO:0005576">
    <property type="term" value="C:extracellular region"/>
    <property type="evidence" value="ECO:0007669"/>
    <property type="project" value="UniProtKB-SubCell"/>
</dbReference>
<evidence type="ECO:0000256" key="3">
    <source>
        <dbReference type="ARBA" id="ARBA00022529"/>
    </source>
</evidence>
<keyword evidence="6" id="KW-1185">Reference proteome</keyword>
<evidence type="ECO:0000313" key="5">
    <source>
        <dbReference type="Ensembl" id="ENSMCSP00000022479.1"/>
    </source>
</evidence>
<evidence type="ECO:0000256" key="1">
    <source>
        <dbReference type="ARBA" id="ARBA00004613"/>
    </source>
</evidence>
<dbReference type="PANTHER" id="PTHR31698:SF8">
    <property type="entry name" value="LYSOZYME G-RELATED"/>
    <property type="match status" value="1"/>
</dbReference>
<organism evidence="5 6">
    <name type="scientific">Malurus cyaneus samueli</name>
    <dbReference type="NCBI Taxonomy" id="2593467"/>
    <lineage>
        <taxon>Eukaryota</taxon>
        <taxon>Metazoa</taxon>
        <taxon>Chordata</taxon>
        <taxon>Craniata</taxon>
        <taxon>Vertebrata</taxon>
        <taxon>Euteleostomi</taxon>
        <taxon>Archelosauria</taxon>
        <taxon>Archosauria</taxon>
        <taxon>Dinosauria</taxon>
        <taxon>Saurischia</taxon>
        <taxon>Theropoda</taxon>
        <taxon>Coelurosauria</taxon>
        <taxon>Aves</taxon>
        <taxon>Neognathae</taxon>
        <taxon>Neoaves</taxon>
        <taxon>Telluraves</taxon>
        <taxon>Australaves</taxon>
        <taxon>Passeriformes</taxon>
        <taxon>Meliphagoidea</taxon>
        <taxon>Maluridae</taxon>
        <taxon>Malurus</taxon>
    </lineage>
</organism>
<accession>A0A8C5UFT6</accession>